<protein>
    <submittedName>
        <fullName evidence="1">Uncharacterized protein</fullName>
    </submittedName>
</protein>
<evidence type="ECO:0000313" key="2">
    <source>
        <dbReference type="Proteomes" id="UP000199045"/>
    </source>
</evidence>
<dbReference type="AlphaFoldDB" id="A0A1G7LQX3"/>
<reference evidence="1 2" key="1">
    <citation type="submission" date="2016-10" db="EMBL/GenBank/DDBJ databases">
        <authorList>
            <person name="de Groot N.N."/>
        </authorList>
    </citation>
    <scope>NUCLEOTIDE SEQUENCE [LARGE SCALE GENOMIC DNA]</scope>
    <source>
        <strain evidence="1 2">DSM 527</strain>
    </source>
</reference>
<dbReference type="InterPro" id="IPR058238">
    <property type="entry name" value="Lant_leader_dom"/>
</dbReference>
<name>A0A1G7LQX3_CHIFI</name>
<accession>A0A1G7LQX3</accession>
<proteinExistence type="predicted"/>
<dbReference type="Proteomes" id="UP000199045">
    <property type="component" value="Unassembled WGS sequence"/>
</dbReference>
<dbReference type="NCBIfam" id="NF038153">
    <property type="entry name" value="lant_leader_L1a"/>
    <property type="match status" value="1"/>
</dbReference>
<gene>
    <name evidence="1" type="ORF">SAMN04488121_102153</name>
</gene>
<dbReference type="STRING" id="104663.SAMN04488121_102153"/>
<dbReference type="EMBL" id="FNBN01000002">
    <property type="protein sequence ID" value="SDF51786.1"/>
    <property type="molecule type" value="Genomic_DNA"/>
</dbReference>
<sequence>MKRKKLSLDKLVLGSLSEAEQSNVIGGDDGTGSVVYVNNVCVSNTTYQKTSITATCPLTQLGCVTSPKTGTNITCVSTHQY</sequence>
<organism evidence="1 2">
    <name type="scientific">Chitinophaga filiformis</name>
    <name type="common">Myxococcus filiformis</name>
    <name type="synonym">Flexibacter filiformis</name>
    <dbReference type="NCBI Taxonomy" id="104663"/>
    <lineage>
        <taxon>Bacteria</taxon>
        <taxon>Pseudomonadati</taxon>
        <taxon>Bacteroidota</taxon>
        <taxon>Chitinophagia</taxon>
        <taxon>Chitinophagales</taxon>
        <taxon>Chitinophagaceae</taxon>
        <taxon>Chitinophaga</taxon>
    </lineage>
</organism>
<dbReference type="RefSeq" id="WP_089830287.1">
    <property type="nucleotide sequence ID" value="NZ_FNBN01000002.1"/>
</dbReference>
<evidence type="ECO:0000313" key="1">
    <source>
        <dbReference type="EMBL" id="SDF51786.1"/>
    </source>
</evidence>